<proteinExistence type="predicted"/>
<dbReference type="PROSITE" id="PS51186">
    <property type="entry name" value="GNAT"/>
    <property type="match status" value="1"/>
</dbReference>
<protein>
    <submittedName>
        <fullName evidence="2">GNAT family N-acetyltransferase</fullName>
    </submittedName>
</protein>
<feature type="domain" description="N-acetyltransferase" evidence="1">
    <location>
        <begin position="118"/>
        <end position="257"/>
    </location>
</feature>
<dbReference type="InterPro" id="IPR000182">
    <property type="entry name" value="GNAT_dom"/>
</dbReference>
<dbReference type="CDD" id="cd04301">
    <property type="entry name" value="NAT_SF"/>
    <property type="match status" value="1"/>
</dbReference>
<dbReference type="RefSeq" id="WP_326090089.1">
    <property type="nucleotide sequence ID" value="NZ_JARLKZ010000016.1"/>
</dbReference>
<dbReference type="EMBL" id="JARLKZ010000016">
    <property type="protein sequence ID" value="MEC0242318.1"/>
    <property type="molecule type" value="Genomic_DNA"/>
</dbReference>
<accession>A0ABU6GSW9</accession>
<name>A0ABU6GSW9_9BACL</name>
<dbReference type="Pfam" id="PF00583">
    <property type="entry name" value="Acetyltransf_1"/>
    <property type="match status" value="1"/>
</dbReference>
<keyword evidence="3" id="KW-1185">Reference proteome</keyword>
<comment type="caution">
    <text evidence="2">The sequence shown here is derived from an EMBL/GenBank/DDBJ whole genome shotgun (WGS) entry which is preliminary data.</text>
</comment>
<dbReference type="SUPFAM" id="SSF55729">
    <property type="entry name" value="Acyl-CoA N-acyltransferases (Nat)"/>
    <property type="match status" value="1"/>
</dbReference>
<evidence type="ECO:0000313" key="3">
    <source>
        <dbReference type="Proteomes" id="UP001344632"/>
    </source>
</evidence>
<dbReference type="Proteomes" id="UP001344632">
    <property type="component" value="Unassembled WGS sequence"/>
</dbReference>
<gene>
    <name evidence="2" type="ORF">P4H66_21150</name>
</gene>
<sequence>MDLFQEILELDAAYLETFSTRIQRSWGSLFFNEQQANYYDANHAHISEACENPQRIIDEVVSFYKSRGIVPRFYIYNLELQQELIRTLTVNLFQQEELISPVQLWNRQLSDMSLGAGNTIETVTHANVQDALDIECGIKEFGGREVVEKTFMTQFNHPSFTHYLLRRDGIPASTACLMRHHDQARIESVATREAYRGKGLVGELIRFIQKEAMDRGHQKLWVFPINETVEKIYQKYGFQTIDRLRTVHAFTSGRSIREIHGNESK</sequence>
<organism evidence="2 3">
    <name type="scientific">Paenibacillus dokdonensis</name>
    <dbReference type="NCBI Taxonomy" id="2567944"/>
    <lineage>
        <taxon>Bacteria</taxon>
        <taxon>Bacillati</taxon>
        <taxon>Bacillota</taxon>
        <taxon>Bacilli</taxon>
        <taxon>Bacillales</taxon>
        <taxon>Paenibacillaceae</taxon>
        <taxon>Paenibacillus</taxon>
    </lineage>
</organism>
<evidence type="ECO:0000259" key="1">
    <source>
        <dbReference type="PROSITE" id="PS51186"/>
    </source>
</evidence>
<evidence type="ECO:0000313" key="2">
    <source>
        <dbReference type="EMBL" id="MEC0242318.1"/>
    </source>
</evidence>
<dbReference type="InterPro" id="IPR016181">
    <property type="entry name" value="Acyl_CoA_acyltransferase"/>
</dbReference>
<dbReference type="Gene3D" id="3.40.630.30">
    <property type="match status" value="1"/>
</dbReference>
<reference evidence="2 3" key="1">
    <citation type="submission" date="2023-03" db="EMBL/GenBank/DDBJ databases">
        <title>Bacillus Genome Sequencing.</title>
        <authorList>
            <person name="Dunlap C."/>
        </authorList>
    </citation>
    <scope>NUCLEOTIDE SEQUENCE [LARGE SCALE GENOMIC DNA]</scope>
    <source>
        <strain evidence="2 3">BD-525</strain>
    </source>
</reference>